<dbReference type="CDD" id="cd04332">
    <property type="entry name" value="YbaK_like"/>
    <property type="match status" value="1"/>
</dbReference>
<feature type="domain" description="YbaK/aminoacyl-tRNA synthetase-associated" evidence="1">
    <location>
        <begin position="25"/>
        <end position="144"/>
    </location>
</feature>
<dbReference type="Gene3D" id="3.90.960.10">
    <property type="entry name" value="YbaK/aminoacyl-tRNA synthetase-associated domain"/>
    <property type="match status" value="1"/>
</dbReference>
<dbReference type="RefSeq" id="WP_067005570.1">
    <property type="nucleotide sequence ID" value="NZ_BNDU01000002.1"/>
</dbReference>
<gene>
    <name evidence="2" type="ORF">AQI88_31305</name>
</gene>
<dbReference type="Pfam" id="PF04073">
    <property type="entry name" value="tRNA_edit"/>
    <property type="match status" value="1"/>
</dbReference>
<protein>
    <recommendedName>
        <fullName evidence="1">YbaK/aminoacyl-tRNA synthetase-associated domain-containing protein</fullName>
    </recommendedName>
</protein>
<name>A0A117PUQ6_9ACTN</name>
<dbReference type="STRING" id="67285.AQI88_31305"/>
<proteinExistence type="predicted"/>
<dbReference type="EMBL" id="LMWL01000061">
    <property type="protein sequence ID" value="KUM92648.1"/>
    <property type="molecule type" value="Genomic_DNA"/>
</dbReference>
<dbReference type="InterPro" id="IPR036754">
    <property type="entry name" value="YbaK/aa-tRNA-synt-asso_dom_sf"/>
</dbReference>
<organism evidence="2 3">
    <name type="scientific">Streptomyces cellostaticus</name>
    <dbReference type="NCBI Taxonomy" id="67285"/>
    <lineage>
        <taxon>Bacteria</taxon>
        <taxon>Bacillati</taxon>
        <taxon>Actinomycetota</taxon>
        <taxon>Actinomycetes</taxon>
        <taxon>Kitasatosporales</taxon>
        <taxon>Streptomycetaceae</taxon>
        <taxon>Streptomyces</taxon>
    </lineage>
</organism>
<dbReference type="Proteomes" id="UP000054241">
    <property type="component" value="Unassembled WGS sequence"/>
</dbReference>
<evidence type="ECO:0000313" key="3">
    <source>
        <dbReference type="Proteomes" id="UP000054241"/>
    </source>
</evidence>
<dbReference type="SUPFAM" id="SSF55826">
    <property type="entry name" value="YbaK/ProRS associated domain"/>
    <property type="match status" value="1"/>
</dbReference>
<dbReference type="InterPro" id="IPR007214">
    <property type="entry name" value="YbaK/aa-tRNA-synth-assoc-dom"/>
</dbReference>
<sequence>MNDLASIGPPEVLAALGASFRLHEHPDVISPLEVCAALGVPLKRTVKTLAFVTSEDRLLLAALPGHARLRYGALARAAGIRRNDLSPADAGRLARAGMQPGGVCPVSADRAAVVVFDETISSLGRVHCGSGRPDRSIEIDAAELVVRHDTRPGPDGAGRAQVSRVRPCRAVTRLASSRPGVPAHGHRSVGVASAAVPTGRLWLCCREE</sequence>
<evidence type="ECO:0000259" key="1">
    <source>
        <dbReference type="Pfam" id="PF04073"/>
    </source>
</evidence>
<evidence type="ECO:0000313" key="2">
    <source>
        <dbReference type="EMBL" id="KUM92648.1"/>
    </source>
</evidence>
<reference evidence="2 3" key="1">
    <citation type="submission" date="2015-10" db="EMBL/GenBank/DDBJ databases">
        <title>Draft genome sequence of Streptomyces cellostaticus DSM 40189, type strain for the species Streptomyces cellostaticus.</title>
        <authorList>
            <person name="Ruckert C."/>
            <person name="Winkler A."/>
            <person name="Kalinowski J."/>
            <person name="Kampfer P."/>
            <person name="Glaeser S."/>
        </authorList>
    </citation>
    <scope>NUCLEOTIDE SEQUENCE [LARGE SCALE GENOMIC DNA]</scope>
    <source>
        <strain evidence="2 3">DSM 40189</strain>
    </source>
</reference>
<dbReference type="OrthoDB" id="4199224at2"/>
<dbReference type="GO" id="GO:0002161">
    <property type="term" value="F:aminoacyl-tRNA deacylase activity"/>
    <property type="evidence" value="ECO:0007669"/>
    <property type="project" value="InterPro"/>
</dbReference>
<dbReference type="AlphaFoldDB" id="A0A117PUQ6"/>
<keyword evidence="3" id="KW-1185">Reference proteome</keyword>
<accession>A0A117PUQ6</accession>
<comment type="caution">
    <text evidence="2">The sequence shown here is derived from an EMBL/GenBank/DDBJ whole genome shotgun (WGS) entry which is preliminary data.</text>
</comment>